<sequence>MPNEDLDRLADLRDSMDRMSQRIEATQGDLGASRGQDQAGVVTVRLNDDGMFVDVAVLEAWSDEYEADQLGAAVVSAYVAATLARIEQWSTGIDEQDEQPEPRTRPMRPRHEELAAQLDELVGGESDIDATAATRGLIAHLQEFQGILDSAVNAIEARNQERIVGHDGQRRVEVVVDGAGGIAEVNIDPDFAEDSHAFNISRAVTEAIKNALAASAAQSAVALAPVDDLNAMVAKLNDPRGMAAILKPDTYS</sequence>
<dbReference type="AlphaFoldDB" id="A0A7M4DPV0"/>
<evidence type="ECO:0008006" key="3">
    <source>
        <dbReference type="Google" id="ProtNLM"/>
    </source>
</evidence>
<dbReference type="InterPro" id="IPR036894">
    <property type="entry name" value="YbaB-like_sf"/>
</dbReference>
<dbReference type="InterPro" id="IPR004401">
    <property type="entry name" value="YbaB/EbfC"/>
</dbReference>
<evidence type="ECO:0000313" key="1">
    <source>
        <dbReference type="EMBL" id="VZO39494.1"/>
    </source>
</evidence>
<comment type="caution">
    <text evidence="1">The sequence shown here is derived from an EMBL/GenBank/DDBJ whole genome shotgun (WGS) entry which is preliminary data.</text>
</comment>
<accession>A0A7M4DPV0</accession>
<dbReference type="SUPFAM" id="SSF82607">
    <property type="entry name" value="YbaB-like"/>
    <property type="match status" value="1"/>
</dbReference>
<dbReference type="GO" id="GO:0003677">
    <property type="term" value="F:DNA binding"/>
    <property type="evidence" value="ECO:0007669"/>
    <property type="project" value="InterPro"/>
</dbReference>
<protein>
    <recommendedName>
        <fullName evidence="3">YbaB/EbfC family DNA-binding protein</fullName>
    </recommendedName>
</protein>
<keyword evidence="2" id="KW-1185">Reference proteome</keyword>
<evidence type="ECO:0000313" key="2">
    <source>
        <dbReference type="Proteomes" id="UP000419743"/>
    </source>
</evidence>
<dbReference type="Gene3D" id="3.30.1310.10">
    <property type="entry name" value="Nucleoid-associated protein YbaB-like domain"/>
    <property type="match status" value="2"/>
</dbReference>
<dbReference type="EMBL" id="CACRYJ010000059">
    <property type="protein sequence ID" value="VZO39494.1"/>
    <property type="molecule type" value="Genomic_DNA"/>
</dbReference>
<proteinExistence type="predicted"/>
<dbReference type="Proteomes" id="UP000419743">
    <property type="component" value="Unassembled WGS sequence"/>
</dbReference>
<dbReference type="RefSeq" id="WP_156742799.1">
    <property type="nucleotide sequence ID" value="NZ_CACRYJ010000059.1"/>
</dbReference>
<dbReference type="Pfam" id="PF02575">
    <property type="entry name" value="YbaB_DNA_bd"/>
    <property type="match status" value="1"/>
</dbReference>
<gene>
    <name evidence="1" type="ORF">HALOF300_04186</name>
</gene>
<name>A0A7M4DPV0_9MICO</name>
<reference evidence="1 2" key="1">
    <citation type="submission" date="2019-11" db="EMBL/GenBank/DDBJ databases">
        <authorList>
            <person name="Criscuolo A."/>
        </authorList>
    </citation>
    <scope>NUCLEOTIDE SEQUENCE [LARGE SCALE GENOMIC DNA]</scope>
    <source>
        <strain evidence="1">CIP111667</strain>
    </source>
</reference>
<organism evidence="1 2">
    <name type="scientific">Occultella aeris</name>
    <dbReference type="NCBI Taxonomy" id="2761496"/>
    <lineage>
        <taxon>Bacteria</taxon>
        <taxon>Bacillati</taxon>
        <taxon>Actinomycetota</taxon>
        <taxon>Actinomycetes</taxon>
        <taxon>Micrococcales</taxon>
        <taxon>Ruaniaceae</taxon>
        <taxon>Occultella</taxon>
    </lineage>
</organism>